<dbReference type="Proteomes" id="UP000829398">
    <property type="component" value="Chromosome 9"/>
</dbReference>
<evidence type="ECO:0000313" key="1">
    <source>
        <dbReference type="EMBL" id="KAH9680419.1"/>
    </source>
</evidence>
<sequence>MTTNKERIERIEADLGNLQDRMEQMEVGINDKLQRLEETINKLVESNNTTKGTTSRNSTENSSSTKPAREERDAGRHMPPTRITKLEFPRFAGDDPTEWYSRVSQYFEYQETMDEHKVTLAAYHLEGEANQWWQWMRRAYEEEKRPVTWKIFVEELWARFGLTECEDFDEALSRVRQTGSLREYQKEFERLGNQVHGWSQKALVGTFMGGLKPEIAEDIRMFRPRTLKEAISLARMKDDQIARQKKIIRSSIPIRSPYALNRATTTTPYKRLSWEEMQRRRAQGLCFNCNDKFIAGHKCTKAQLLILECETTPEEGLYEEFAAEEPIMESTETVNPKITLYALSGWAAPQTMRVMAKIGQYAIVILIDSGSTHNFISSRLANLLQLPIKPTTSFSVQVANGAKLTCQGMFEKVQILIQNIPFSLTVYSLPITGLDMVLGIQWLETLGSVVCNWKDLTMEFEWEDKKQRLQGINPHVVQSASVTEVAKEIKQGQGVYAICFYTSLEDFFDKTPICMQQILVEYSELFQEPRQLPPSRDIDHNIPLKEGTEPVNVRPYRYPYFQKSEIEKQVQEMLNSGLIRPSTSPFSSPVLLVKKKDGSWRFCTDYRALNQVTIKDRFPIPTVEDMLDELHGAAYFTKLDLRAGYHQVRVNPADIYKTAFRTHNGHYEYLVMPFGLCNAPSTFQAIMNSIFHPHLRKFILVFFYDILIYSPTWSKHLDHVQQVLEILKKQRFFIKPSKCNFGQQELEYLGHIITCHGVKVDGNKIAAMISWPRPQNITELRGFLGLTGYYRKFVQGYGIIAHSLTNLLKKGQFVWNSEAEEAFEKLKKAMSSTPTLAMPNFHETFIVETDASGEGIGAVLQQQGRPIAYMSHALSTSKKGWSIYNKEMLAIVEAVRRWRPYLLGHRFIIKTDQQSIKFFLEQQVATPEQHKWMSKLMGPLLYLLFVPQIAIWDEIKEATSSDEYMQKILTVAQNQTPGPYTVRNGLLFFKERVVVPRTLRESLLYEAHDTKIGGHSGVLRTYKRLSQQFYWPAMFQAVREYVSKCKVCQQVKFDTLKPAGLLQPLPIPCQVWDDISLDFVEGLPSSQGKDTILVVVDRLNGQTEVINRCLEQYLRCFVHQWPKKWHAFLPWAAFWYNTTFYVSTGMTPFQALYGRTPPTVPFYHVGSSPVNEVDQALLTRDDLLRQLKHNLAMATNRMKQVADKRRRDVEFQNGDLVFLKLQPYKQSSVFKRAHKKLACIYFGPYKIVRKIGPVAYKLQLPERFNTDLPSVDDEGLIVLEPLAILDTRWLRRGGKVVEQQLVQWKRLPVEDATWEDTELLQRQFPHMTLEDKGTFREEGNDKRLKPQPLELRKSSRGHKPNPKYAKQGEKRIEGLVRLQFREAEIKRLEAVASGKISAETHLLKEKEECLKEIEVLRTQLNLCIFFSNIHASPTREEGSANSCEGCSPASRARSARSRGRIRARARHAPGTRAANCLSSRGMQRAAASKANCRRSSEARQRALATKARSPRSSEARLARGMQPPLARQAAQAREASCPRSRGRPRSPWLGRVASFRAGSGHVPSGAATAVPWGAGCCN</sequence>
<reference evidence="2" key="1">
    <citation type="journal article" date="2023" name="Hortic. Res.">
        <title>A chromosome-level phased genome enabling allele-level studies in sweet orange: a case study on citrus Huanglongbing tolerance.</title>
        <authorList>
            <person name="Wu B."/>
            <person name="Yu Q."/>
            <person name="Deng Z."/>
            <person name="Duan Y."/>
            <person name="Luo F."/>
            <person name="Gmitter F. Jr."/>
        </authorList>
    </citation>
    <scope>NUCLEOTIDE SEQUENCE [LARGE SCALE GENOMIC DNA]</scope>
    <source>
        <strain evidence="2">cv. Valencia</strain>
    </source>
</reference>
<keyword evidence="2" id="KW-1185">Reference proteome</keyword>
<name>A0ACB8I0A0_CITSI</name>
<dbReference type="EMBL" id="CM039178">
    <property type="protein sequence ID" value="KAH9680419.1"/>
    <property type="molecule type" value="Genomic_DNA"/>
</dbReference>
<proteinExistence type="predicted"/>
<protein>
    <submittedName>
        <fullName evidence="1">Uncharacterized protein</fullName>
    </submittedName>
</protein>
<comment type="caution">
    <text evidence="1">The sequence shown here is derived from an EMBL/GenBank/DDBJ whole genome shotgun (WGS) entry which is preliminary data.</text>
</comment>
<organism evidence="1 2">
    <name type="scientific">Citrus sinensis</name>
    <name type="common">Sweet orange</name>
    <name type="synonym">Citrus aurantium var. sinensis</name>
    <dbReference type="NCBI Taxonomy" id="2711"/>
    <lineage>
        <taxon>Eukaryota</taxon>
        <taxon>Viridiplantae</taxon>
        <taxon>Streptophyta</taxon>
        <taxon>Embryophyta</taxon>
        <taxon>Tracheophyta</taxon>
        <taxon>Spermatophyta</taxon>
        <taxon>Magnoliopsida</taxon>
        <taxon>eudicotyledons</taxon>
        <taxon>Gunneridae</taxon>
        <taxon>Pentapetalae</taxon>
        <taxon>rosids</taxon>
        <taxon>malvids</taxon>
        <taxon>Sapindales</taxon>
        <taxon>Rutaceae</taxon>
        <taxon>Aurantioideae</taxon>
        <taxon>Citrus</taxon>
    </lineage>
</organism>
<evidence type="ECO:0000313" key="2">
    <source>
        <dbReference type="Proteomes" id="UP000829398"/>
    </source>
</evidence>
<accession>A0ACB8I0A0</accession>
<gene>
    <name evidence="1" type="ORF">KPL71_026546</name>
</gene>